<accession>A0A1V6PQ26</accession>
<feature type="region of interest" description="Disordered" evidence="1">
    <location>
        <begin position="79"/>
        <end position="103"/>
    </location>
</feature>
<evidence type="ECO:0000313" key="3">
    <source>
        <dbReference type="Proteomes" id="UP000191672"/>
    </source>
</evidence>
<dbReference type="EMBL" id="MDYN01000062">
    <property type="protein sequence ID" value="OQD79108.1"/>
    <property type="molecule type" value="Genomic_DNA"/>
</dbReference>
<gene>
    <name evidence="2" type="ORF">PENANT_c062G06258</name>
</gene>
<organism evidence="2 3">
    <name type="scientific">Penicillium antarcticum</name>
    <dbReference type="NCBI Taxonomy" id="416450"/>
    <lineage>
        <taxon>Eukaryota</taxon>
        <taxon>Fungi</taxon>
        <taxon>Dikarya</taxon>
        <taxon>Ascomycota</taxon>
        <taxon>Pezizomycotina</taxon>
        <taxon>Eurotiomycetes</taxon>
        <taxon>Eurotiomycetidae</taxon>
        <taxon>Eurotiales</taxon>
        <taxon>Aspergillaceae</taxon>
        <taxon>Penicillium</taxon>
    </lineage>
</organism>
<keyword evidence="3" id="KW-1185">Reference proteome</keyword>
<proteinExistence type="predicted"/>
<name>A0A1V6PQ26_9EURO</name>
<evidence type="ECO:0000256" key="1">
    <source>
        <dbReference type="SAM" id="MobiDB-lite"/>
    </source>
</evidence>
<dbReference type="AlphaFoldDB" id="A0A1V6PQ26"/>
<dbReference type="Proteomes" id="UP000191672">
    <property type="component" value="Unassembled WGS sequence"/>
</dbReference>
<evidence type="ECO:0000313" key="2">
    <source>
        <dbReference type="EMBL" id="OQD79108.1"/>
    </source>
</evidence>
<sequence>MYESKNFQNIRITGEHQSIDHAFRLFMDILKRPHVGQFVERIELIQTPKHSGDYPARKYERELSPEEMALLRSAARDAGSLGAKQERMVHMLMQKTPNKDYPD</sequence>
<comment type="caution">
    <text evidence="2">The sequence shown here is derived from an EMBL/GenBank/DDBJ whole genome shotgun (WGS) entry which is preliminary data.</text>
</comment>
<reference evidence="3" key="1">
    <citation type="journal article" date="2017" name="Nat. Microbiol.">
        <title>Global analysis of biosynthetic gene clusters reveals vast potential of secondary metabolite production in Penicillium species.</title>
        <authorList>
            <person name="Nielsen J.C."/>
            <person name="Grijseels S."/>
            <person name="Prigent S."/>
            <person name="Ji B."/>
            <person name="Dainat J."/>
            <person name="Nielsen K.F."/>
            <person name="Frisvad J.C."/>
            <person name="Workman M."/>
            <person name="Nielsen J."/>
        </authorList>
    </citation>
    <scope>NUCLEOTIDE SEQUENCE [LARGE SCALE GENOMIC DNA]</scope>
    <source>
        <strain evidence="3">IBT 31811</strain>
    </source>
</reference>
<protein>
    <submittedName>
        <fullName evidence="2">Uncharacterized protein</fullName>
    </submittedName>
</protein>
<dbReference type="STRING" id="416450.A0A1V6PQ26"/>